<evidence type="ECO:0000256" key="3">
    <source>
        <dbReference type="ARBA" id="ARBA00022825"/>
    </source>
</evidence>
<dbReference type="PROSITE" id="PS50240">
    <property type="entry name" value="TRYPSIN_DOM"/>
    <property type="match status" value="1"/>
</dbReference>
<dbReference type="PANTHER" id="PTHR24252:SF7">
    <property type="entry name" value="HYALIN"/>
    <property type="match status" value="1"/>
</dbReference>
<protein>
    <submittedName>
        <fullName evidence="7">Serine proteinase stubble</fullName>
    </submittedName>
</protein>
<evidence type="ECO:0000259" key="6">
    <source>
        <dbReference type="PROSITE" id="PS50240"/>
    </source>
</evidence>
<dbReference type="AlphaFoldDB" id="A0A1D2N295"/>
<accession>A0A1D2N295</accession>
<dbReference type="OMA" id="EAKYGQF"/>
<evidence type="ECO:0000256" key="5">
    <source>
        <dbReference type="SAM" id="MobiDB-lite"/>
    </source>
</evidence>
<dbReference type="Pfam" id="PF00089">
    <property type="entry name" value="Trypsin"/>
    <property type="match status" value="1"/>
</dbReference>
<name>A0A1D2N295_ORCCI</name>
<dbReference type="EMBL" id="LJIJ01000287">
    <property type="protein sequence ID" value="ODM99341.1"/>
    <property type="molecule type" value="Genomic_DNA"/>
</dbReference>
<dbReference type="Proteomes" id="UP000094527">
    <property type="component" value="Unassembled WGS sequence"/>
</dbReference>
<feature type="domain" description="Peptidase S1" evidence="6">
    <location>
        <begin position="235"/>
        <end position="480"/>
    </location>
</feature>
<keyword evidence="1" id="KW-0645">Protease</keyword>
<feature type="compositionally biased region" description="Polar residues" evidence="5">
    <location>
        <begin position="203"/>
        <end position="231"/>
    </location>
</feature>
<dbReference type="Gene3D" id="2.40.10.10">
    <property type="entry name" value="Trypsin-like serine proteases"/>
    <property type="match status" value="2"/>
</dbReference>
<dbReference type="InterPro" id="IPR009003">
    <property type="entry name" value="Peptidase_S1_PA"/>
</dbReference>
<keyword evidence="4" id="KW-1015">Disulfide bond</keyword>
<dbReference type="SUPFAM" id="SSF50494">
    <property type="entry name" value="Trypsin-like serine proteases"/>
    <property type="match status" value="1"/>
</dbReference>
<dbReference type="InterPro" id="IPR001314">
    <property type="entry name" value="Peptidase_S1A"/>
</dbReference>
<keyword evidence="2" id="KW-0378">Hydrolase</keyword>
<keyword evidence="3" id="KW-0720">Serine protease</keyword>
<dbReference type="FunFam" id="2.40.10.10:FF:000006">
    <property type="entry name" value="Serine proteinase stubble"/>
    <property type="match status" value="1"/>
</dbReference>
<dbReference type="OrthoDB" id="414661at2759"/>
<feature type="compositionally biased region" description="Low complexity" evidence="5">
    <location>
        <begin position="164"/>
        <end position="192"/>
    </location>
</feature>
<dbReference type="CDD" id="cd00190">
    <property type="entry name" value="Tryp_SPc"/>
    <property type="match status" value="1"/>
</dbReference>
<dbReference type="InterPro" id="IPR033116">
    <property type="entry name" value="TRYPSIN_SER"/>
</dbReference>
<comment type="caution">
    <text evidence="7">The sequence shown here is derived from an EMBL/GenBank/DDBJ whole genome shotgun (WGS) entry which is preliminary data.</text>
</comment>
<evidence type="ECO:0000313" key="7">
    <source>
        <dbReference type="EMBL" id="ODM99341.1"/>
    </source>
</evidence>
<evidence type="ECO:0000313" key="8">
    <source>
        <dbReference type="Proteomes" id="UP000094527"/>
    </source>
</evidence>
<proteinExistence type="predicted"/>
<dbReference type="GO" id="GO:0006508">
    <property type="term" value="P:proteolysis"/>
    <property type="evidence" value="ECO:0007669"/>
    <property type="project" value="UniProtKB-KW"/>
</dbReference>
<dbReference type="PRINTS" id="PR00722">
    <property type="entry name" value="CHYMOTRYPSIN"/>
</dbReference>
<feature type="region of interest" description="Disordered" evidence="5">
    <location>
        <begin position="164"/>
        <end position="233"/>
    </location>
</feature>
<evidence type="ECO:0000256" key="4">
    <source>
        <dbReference type="ARBA" id="ARBA00023157"/>
    </source>
</evidence>
<organism evidence="7 8">
    <name type="scientific">Orchesella cincta</name>
    <name type="common">Springtail</name>
    <name type="synonym">Podura cincta</name>
    <dbReference type="NCBI Taxonomy" id="48709"/>
    <lineage>
        <taxon>Eukaryota</taxon>
        <taxon>Metazoa</taxon>
        <taxon>Ecdysozoa</taxon>
        <taxon>Arthropoda</taxon>
        <taxon>Hexapoda</taxon>
        <taxon>Collembola</taxon>
        <taxon>Entomobryomorpha</taxon>
        <taxon>Entomobryoidea</taxon>
        <taxon>Orchesellidae</taxon>
        <taxon>Orchesellinae</taxon>
        <taxon>Orchesella</taxon>
    </lineage>
</organism>
<dbReference type="SMART" id="SM00020">
    <property type="entry name" value="Tryp_SPc"/>
    <property type="match status" value="1"/>
</dbReference>
<keyword evidence="8" id="KW-1185">Reference proteome</keyword>
<dbReference type="InterPro" id="IPR043504">
    <property type="entry name" value="Peptidase_S1_PA_chymotrypsin"/>
</dbReference>
<dbReference type="PROSITE" id="PS00135">
    <property type="entry name" value="TRYPSIN_SER"/>
    <property type="match status" value="1"/>
</dbReference>
<evidence type="ECO:0000256" key="1">
    <source>
        <dbReference type="ARBA" id="ARBA00022670"/>
    </source>
</evidence>
<dbReference type="PANTHER" id="PTHR24252">
    <property type="entry name" value="ACROSIN-RELATED"/>
    <property type="match status" value="1"/>
</dbReference>
<dbReference type="GO" id="GO:0004252">
    <property type="term" value="F:serine-type endopeptidase activity"/>
    <property type="evidence" value="ECO:0007669"/>
    <property type="project" value="InterPro"/>
</dbReference>
<dbReference type="InterPro" id="IPR001254">
    <property type="entry name" value="Trypsin_dom"/>
</dbReference>
<sequence length="482" mass="51866">MCGVCSSVQYSDKIQLHVKPSYEFRSVGGVIRDGDVDFAGSYKISPKPCSVKSQSSSSAEVQGTCMFVWECLKSEGKHLGMCVDGFMFGSCCSHDFNENAIEGSSVLQSSALPDVVEVIGGITSTIPYPDTTPLVAEDTTLPFESQEDVVGIPFITRRNVTLGTTTTSTSTSTTTTSTTTTTTTSTTTTPAPSSSPAPPRASQPGSTPVLSTSESTTHTCGISVLNRSPSPQKRIVGGTEAKYGQFPWQVSVRRTSFFGFSSTHRCGGALINEQWVATAGHCVDDLMTSQIKIRLGEFDFSNTKESHAHQEKGIKKKIVHPSYNFFTYENDLALLKLDTPVNLTATPHIVPICLPGSDDLLIGENATVTGWGRLSEGGQLPNTLQYVQVPIISNDKCRDMFLKSGRMEHIPEIFLCAGYDNGGRDSCQGDSGGPLQVVGSDKRYFLAGIISWGIGCAEPNMPGVCTRISKFTSWILNHVRNS</sequence>
<evidence type="ECO:0000256" key="2">
    <source>
        <dbReference type="ARBA" id="ARBA00022801"/>
    </source>
</evidence>
<reference evidence="7 8" key="1">
    <citation type="journal article" date="2016" name="Genome Biol. Evol.">
        <title>Gene Family Evolution Reflects Adaptation to Soil Environmental Stressors in the Genome of the Collembolan Orchesella cincta.</title>
        <authorList>
            <person name="Faddeeva-Vakhrusheva A."/>
            <person name="Derks M.F."/>
            <person name="Anvar S.Y."/>
            <person name="Agamennone V."/>
            <person name="Suring W."/>
            <person name="Smit S."/>
            <person name="van Straalen N.M."/>
            <person name="Roelofs D."/>
        </authorList>
    </citation>
    <scope>NUCLEOTIDE SEQUENCE [LARGE SCALE GENOMIC DNA]</scope>
    <source>
        <tissue evidence="7">Mixed pool</tissue>
    </source>
</reference>
<dbReference type="STRING" id="48709.A0A1D2N295"/>
<gene>
    <name evidence="7" type="ORF">Ocin01_07349</name>
</gene>